<gene>
    <name evidence="1" type="ORF">DGYR_LOCUS8835</name>
</gene>
<dbReference type="Pfam" id="PF15810">
    <property type="entry name" value="CCDC117"/>
    <property type="match status" value="1"/>
</dbReference>
<dbReference type="InterPro" id="IPR031630">
    <property type="entry name" value="CCDC117"/>
</dbReference>
<keyword evidence="2" id="KW-1185">Reference proteome</keyword>
<accession>A0A7I8W1Z8</accession>
<dbReference type="Proteomes" id="UP000549394">
    <property type="component" value="Unassembled WGS sequence"/>
</dbReference>
<dbReference type="EMBL" id="CAJFCJ010000013">
    <property type="protein sequence ID" value="CAD5120803.1"/>
    <property type="molecule type" value="Genomic_DNA"/>
</dbReference>
<sequence length="206" mass="23900">MLGKRKNSTPLSRDSCQEPPEKLYVDEQFLCDHLRDITLLKTEKKEVIEEEEYTISISDDVRRQWEKFTRDVLPPRVVEDISKRQSMQMVLWKPLPVDEIASKNAKTANTSQGSDLCEGDRPVSSNYINSEFTSREFFNNNNNHNNNNSSDCNLNHNNNNNSQITNQYAVNYQENVSPMNGISYSEDFYTTSDMNDYQIDDNETCD</sequence>
<name>A0A7I8W1Z8_9ANNE</name>
<evidence type="ECO:0000313" key="2">
    <source>
        <dbReference type="Proteomes" id="UP000549394"/>
    </source>
</evidence>
<protein>
    <submittedName>
        <fullName evidence="1">DgyrCDS9361</fullName>
    </submittedName>
</protein>
<organism evidence="1 2">
    <name type="scientific">Dimorphilus gyrociliatus</name>
    <dbReference type="NCBI Taxonomy" id="2664684"/>
    <lineage>
        <taxon>Eukaryota</taxon>
        <taxon>Metazoa</taxon>
        <taxon>Spiralia</taxon>
        <taxon>Lophotrochozoa</taxon>
        <taxon>Annelida</taxon>
        <taxon>Polychaeta</taxon>
        <taxon>Polychaeta incertae sedis</taxon>
        <taxon>Dinophilidae</taxon>
        <taxon>Dimorphilus</taxon>
    </lineage>
</organism>
<proteinExistence type="predicted"/>
<evidence type="ECO:0000313" key="1">
    <source>
        <dbReference type="EMBL" id="CAD5120803.1"/>
    </source>
</evidence>
<comment type="caution">
    <text evidence="1">The sequence shown here is derived from an EMBL/GenBank/DDBJ whole genome shotgun (WGS) entry which is preliminary data.</text>
</comment>
<dbReference type="AlphaFoldDB" id="A0A7I8W1Z8"/>
<reference evidence="1 2" key="1">
    <citation type="submission" date="2020-08" db="EMBL/GenBank/DDBJ databases">
        <authorList>
            <person name="Hejnol A."/>
        </authorList>
    </citation>
    <scope>NUCLEOTIDE SEQUENCE [LARGE SCALE GENOMIC DNA]</scope>
</reference>